<evidence type="ECO:0000313" key="3">
    <source>
        <dbReference type="Proteomes" id="UP000315235"/>
    </source>
</evidence>
<sequence length="105" mass="11241">MLDKPDTWAWLVTWLEHQWPAIYAAALGFWIAALRVIYGGGGLRKAALEAPLCGFITLSASSGLEVFGLTGASAPFIGGIIGLLGVEGVRSLARRYAERPLESRP</sequence>
<dbReference type="InterPro" id="IPR006481">
    <property type="entry name" value="Phage_lambda_GpS_holin"/>
</dbReference>
<comment type="caution">
    <text evidence="2">The sequence shown here is derived from an EMBL/GenBank/DDBJ whole genome shotgun (WGS) entry which is preliminary data.</text>
</comment>
<evidence type="ECO:0000256" key="1">
    <source>
        <dbReference type="SAM" id="Phobius"/>
    </source>
</evidence>
<proteinExistence type="predicted"/>
<dbReference type="Proteomes" id="UP000315235">
    <property type="component" value="Unassembled WGS sequence"/>
</dbReference>
<organism evidence="2 3">
    <name type="scientific">Pseudomonas mangiferae</name>
    <dbReference type="NCBI Taxonomy" id="2593654"/>
    <lineage>
        <taxon>Bacteria</taxon>
        <taxon>Pseudomonadati</taxon>
        <taxon>Pseudomonadota</taxon>
        <taxon>Gammaproteobacteria</taxon>
        <taxon>Pseudomonadales</taxon>
        <taxon>Pseudomonadaceae</taxon>
        <taxon>Pseudomonas</taxon>
    </lineage>
</organism>
<accession>A0A553H0K1</accession>
<gene>
    <name evidence="2" type="ORF">FM069_09255</name>
</gene>
<dbReference type="OrthoDB" id="6711255at2"/>
<keyword evidence="1" id="KW-1133">Transmembrane helix</keyword>
<feature type="transmembrane region" description="Helical" evidence="1">
    <location>
        <begin position="20"/>
        <end position="38"/>
    </location>
</feature>
<name>A0A553H0K1_9PSED</name>
<dbReference type="NCBIfam" id="TIGR01594">
    <property type="entry name" value="holin_lambda"/>
    <property type="match status" value="1"/>
</dbReference>
<keyword evidence="3" id="KW-1185">Reference proteome</keyword>
<evidence type="ECO:0000313" key="2">
    <source>
        <dbReference type="EMBL" id="TRX75269.1"/>
    </source>
</evidence>
<dbReference type="AlphaFoldDB" id="A0A553H0K1"/>
<keyword evidence="1" id="KW-0472">Membrane</keyword>
<dbReference type="Pfam" id="PF05106">
    <property type="entry name" value="Phage_holin_3_1"/>
    <property type="match status" value="1"/>
</dbReference>
<dbReference type="EMBL" id="VJOY01000005">
    <property type="protein sequence ID" value="TRX75269.1"/>
    <property type="molecule type" value="Genomic_DNA"/>
</dbReference>
<dbReference type="RefSeq" id="WP_143488012.1">
    <property type="nucleotide sequence ID" value="NZ_VJOY01000005.1"/>
</dbReference>
<reference evidence="2 3" key="1">
    <citation type="submission" date="2019-07" db="EMBL/GenBank/DDBJ databases">
        <title>Pseudomonas mangiferae sp. nov., isolated from bark of mango tree in Thailand.</title>
        <authorList>
            <person name="Srisuk N."/>
            <person name="Anurat P."/>
        </authorList>
    </citation>
    <scope>NUCLEOTIDE SEQUENCE [LARGE SCALE GENOMIC DNA]</scope>
    <source>
        <strain evidence="2 3">DMKU_BBB3-04</strain>
    </source>
</reference>
<protein>
    <submittedName>
        <fullName evidence="2">Phage holin, lambda family</fullName>
    </submittedName>
</protein>
<keyword evidence="1" id="KW-0812">Transmembrane</keyword>